<name>A0A1G2K5E0_9BACT</name>
<feature type="transmembrane region" description="Helical" evidence="1">
    <location>
        <begin position="12"/>
        <end position="31"/>
    </location>
</feature>
<feature type="transmembrane region" description="Helical" evidence="1">
    <location>
        <begin position="188"/>
        <end position="219"/>
    </location>
</feature>
<evidence type="ECO:0000259" key="2">
    <source>
        <dbReference type="Pfam" id="PF13231"/>
    </source>
</evidence>
<protein>
    <recommendedName>
        <fullName evidence="2">Glycosyltransferase RgtA/B/C/D-like domain-containing protein</fullName>
    </recommendedName>
</protein>
<dbReference type="Proteomes" id="UP000177152">
    <property type="component" value="Unassembled WGS sequence"/>
</dbReference>
<feature type="transmembrane region" description="Helical" evidence="1">
    <location>
        <begin position="164"/>
        <end position="182"/>
    </location>
</feature>
<feature type="transmembrane region" description="Helical" evidence="1">
    <location>
        <begin position="372"/>
        <end position="392"/>
    </location>
</feature>
<comment type="caution">
    <text evidence="3">The sequence shown here is derived from an EMBL/GenBank/DDBJ whole genome shotgun (WGS) entry which is preliminary data.</text>
</comment>
<feature type="transmembrane region" description="Helical" evidence="1">
    <location>
        <begin position="290"/>
        <end position="312"/>
    </location>
</feature>
<feature type="transmembrane region" description="Helical" evidence="1">
    <location>
        <begin position="135"/>
        <end position="157"/>
    </location>
</feature>
<keyword evidence="1" id="KW-0812">Transmembrane</keyword>
<dbReference type="EMBL" id="MHQC01000032">
    <property type="protein sequence ID" value="OGZ94659.1"/>
    <property type="molecule type" value="Genomic_DNA"/>
</dbReference>
<organism evidence="3 4">
    <name type="scientific">Candidatus Sungbacteria bacterium RIFCSPHIGHO2_01_FULL_47_32</name>
    <dbReference type="NCBI Taxonomy" id="1802264"/>
    <lineage>
        <taxon>Bacteria</taxon>
        <taxon>Candidatus Sungiibacteriota</taxon>
    </lineage>
</organism>
<feature type="transmembrane region" description="Helical" evidence="1">
    <location>
        <begin position="343"/>
        <end position="360"/>
    </location>
</feature>
<feature type="domain" description="Glycosyltransferase RgtA/B/C/D-like" evidence="2">
    <location>
        <begin position="108"/>
        <end position="240"/>
    </location>
</feature>
<accession>A0A1G2K5E0</accession>
<evidence type="ECO:0000256" key="1">
    <source>
        <dbReference type="SAM" id="Phobius"/>
    </source>
</evidence>
<keyword evidence="1" id="KW-1133">Transmembrane helix</keyword>
<dbReference type="AlphaFoldDB" id="A0A1G2K5E0"/>
<evidence type="ECO:0000313" key="4">
    <source>
        <dbReference type="Proteomes" id="UP000177152"/>
    </source>
</evidence>
<feature type="transmembrane region" description="Helical" evidence="1">
    <location>
        <begin position="109"/>
        <end position="129"/>
    </location>
</feature>
<keyword evidence="1" id="KW-0472">Membrane</keyword>
<evidence type="ECO:0000313" key="3">
    <source>
        <dbReference type="EMBL" id="OGZ94659.1"/>
    </source>
</evidence>
<dbReference type="InterPro" id="IPR038731">
    <property type="entry name" value="RgtA/B/C-like"/>
</dbReference>
<reference evidence="3 4" key="1">
    <citation type="journal article" date="2016" name="Nat. Commun.">
        <title>Thousands of microbial genomes shed light on interconnected biogeochemical processes in an aquifer system.</title>
        <authorList>
            <person name="Anantharaman K."/>
            <person name="Brown C.T."/>
            <person name="Hug L.A."/>
            <person name="Sharon I."/>
            <person name="Castelle C.J."/>
            <person name="Probst A.J."/>
            <person name="Thomas B.C."/>
            <person name="Singh A."/>
            <person name="Wilkins M.J."/>
            <person name="Karaoz U."/>
            <person name="Brodie E.L."/>
            <person name="Williams K.H."/>
            <person name="Hubbard S.S."/>
            <person name="Banfield J.F."/>
        </authorList>
    </citation>
    <scope>NUCLEOTIDE SEQUENCE [LARGE SCALE GENOMIC DNA]</scope>
</reference>
<feature type="transmembrane region" description="Helical" evidence="1">
    <location>
        <begin position="231"/>
        <end position="248"/>
    </location>
</feature>
<gene>
    <name evidence="3" type="ORF">A2633_01420</name>
</gene>
<dbReference type="Pfam" id="PF13231">
    <property type="entry name" value="PMT_2"/>
    <property type="match status" value="1"/>
</dbReference>
<sequence length="556" mass="64031">MTNWISQLAKEHAILLAILIAGLALRIYGIYFDYPGVNFIWDEHYHISYILKVADAKSLATDVLQHPILLTLFYIPAVVLKVGYTALTQNLLSAEAIKTHYILSGMGELIIVTRWFSVAFGMLGVYLIYKIYRLLFAQTASAYAAAAAYAVSVLPVFLSHWGKAHSGMITFYLLSLFFILIFERKKDFRFFYLSVFAATLALSVHYVGISAFIIPVFGVMFNKELFRKKEILRATLLYALPVSFFYLMNFNGVRRMVLENLYGYYAANNYVSFYPVGKFERFYFVFRDTFFIEPVLMAVFWLAVALFASSLVRDKLHRYVFGALAFNYLIMVSIISAPRMTRWLLPFLTLAATFGIAYAVDRLTGKNCKRTALGIFIGLLLIPSLSTSMKWVSLLRANTFLETKQWLSDNLHGKEVVYSFEHRFDAPLSYEAARYHKEVNKQNESAKINYIVTKKDVFDGTGMNLFYDFYNYRYEELGGSNTKYILIAYWKKEKGDTIRAGVEKFHRIKLVQSFYPTHDEALRGGGIDDYLNNPTQWTVLWKLDKSGPFVEIYEVL</sequence>
<proteinExistence type="predicted"/>
<feature type="transmembrane region" description="Helical" evidence="1">
    <location>
        <begin position="319"/>
        <end position="337"/>
    </location>
</feature>